<protein>
    <submittedName>
        <fullName evidence="3">Tetratricopeptide repeat protein 1-like</fullName>
    </submittedName>
</protein>
<dbReference type="InterPro" id="IPR019734">
    <property type="entry name" value="TPR_rpt"/>
</dbReference>
<dbReference type="InterPro" id="IPR052769">
    <property type="entry name" value="TPR_domain_protein"/>
</dbReference>
<dbReference type="GeneID" id="106181423"/>
<dbReference type="OrthoDB" id="1872379at2759"/>
<dbReference type="InParanoid" id="A0A1S3KF36"/>
<keyword evidence="2" id="KW-1185">Reference proteome</keyword>
<dbReference type="RefSeq" id="XP_013421248.1">
    <property type="nucleotide sequence ID" value="XM_013565794.1"/>
</dbReference>
<dbReference type="Pfam" id="PF13181">
    <property type="entry name" value="TPR_8"/>
    <property type="match status" value="1"/>
</dbReference>
<gene>
    <name evidence="3" type="primary">LOC106181423</name>
</gene>
<feature type="repeat" description="TPR" evidence="1">
    <location>
        <begin position="48"/>
        <end position="81"/>
    </location>
</feature>
<dbReference type="PROSITE" id="PS50293">
    <property type="entry name" value="TPR_REGION"/>
    <property type="match status" value="1"/>
</dbReference>
<dbReference type="Gene3D" id="1.25.40.10">
    <property type="entry name" value="Tetratricopeptide repeat domain"/>
    <property type="match status" value="1"/>
</dbReference>
<evidence type="ECO:0000313" key="3">
    <source>
        <dbReference type="RefSeq" id="XP_013421248.1"/>
    </source>
</evidence>
<accession>A0A1S3KF36</accession>
<dbReference type="PANTHER" id="PTHR46014">
    <property type="entry name" value="TETRATRICOPEPTIDE REPEAT PROTEIN 1"/>
    <property type="match status" value="1"/>
</dbReference>
<proteinExistence type="predicted"/>
<dbReference type="SUPFAM" id="SSF48452">
    <property type="entry name" value="TPR-like"/>
    <property type="match status" value="1"/>
</dbReference>
<dbReference type="PROSITE" id="PS50005">
    <property type="entry name" value="TPR"/>
    <property type="match status" value="1"/>
</dbReference>
<dbReference type="KEGG" id="lak:106181423"/>
<sequence>MSMDNPRISPYYVTLSRIADFMGPNLWKQHEKAIEDCTKALELNPNYLKALLRRAEMYEKTEKLDEALEDYKKVIEMDPTQHTAREACIRLPQQITERNEKMKDEMMGKLKELGNMVLKPFGMSTDNFKLHQDPSTSFPCICPVRRSCN</sequence>
<evidence type="ECO:0000256" key="1">
    <source>
        <dbReference type="PROSITE-ProRule" id="PRU00339"/>
    </source>
</evidence>
<dbReference type="InterPro" id="IPR011990">
    <property type="entry name" value="TPR-like_helical_dom_sf"/>
</dbReference>
<dbReference type="SMART" id="SM00028">
    <property type="entry name" value="TPR"/>
    <property type="match status" value="2"/>
</dbReference>
<dbReference type="Proteomes" id="UP000085678">
    <property type="component" value="Unplaced"/>
</dbReference>
<organism evidence="2 3">
    <name type="scientific">Lingula anatina</name>
    <name type="common">Brachiopod</name>
    <name type="synonym">Lingula unguis</name>
    <dbReference type="NCBI Taxonomy" id="7574"/>
    <lineage>
        <taxon>Eukaryota</taxon>
        <taxon>Metazoa</taxon>
        <taxon>Spiralia</taxon>
        <taxon>Lophotrochozoa</taxon>
        <taxon>Brachiopoda</taxon>
        <taxon>Linguliformea</taxon>
        <taxon>Lingulata</taxon>
        <taxon>Lingulida</taxon>
        <taxon>Linguloidea</taxon>
        <taxon>Lingulidae</taxon>
        <taxon>Lingula</taxon>
    </lineage>
</organism>
<dbReference type="PANTHER" id="PTHR46014:SF1">
    <property type="entry name" value="TETRATRICOPEPTIDE REPEAT PROTEIN 1"/>
    <property type="match status" value="1"/>
</dbReference>
<evidence type="ECO:0000313" key="2">
    <source>
        <dbReference type="Proteomes" id="UP000085678"/>
    </source>
</evidence>
<dbReference type="AlphaFoldDB" id="A0A1S3KF36"/>
<name>A0A1S3KF36_LINAN</name>
<reference evidence="3" key="1">
    <citation type="submission" date="2025-08" db="UniProtKB">
        <authorList>
            <consortium name="RefSeq"/>
        </authorList>
    </citation>
    <scope>IDENTIFICATION</scope>
    <source>
        <tissue evidence="3">Gonads</tissue>
    </source>
</reference>
<dbReference type="Pfam" id="PF00515">
    <property type="entry name" value="TPR_1"/>
    <property type="match status" value="1"/>
</dbReference>
<keyword evidence="1" id="KW-0802">TPR repeat</keyword>